<dbReference type="AlphaFoldDB" id="A0A8K0NTJ7"/>
<evidence type="ECO:0000313" key="2">
    <source>
        <dbReference type="EMBL" id="KAG7575270.1"/>
    </source>
</evidence>
<evidence type="ECO:0000256" key="1">
    <source>
        <dbReference type="SAM" id="MobiDB-lite"/>
    </source>
</evidence>
<proteinExistence type="predicted"/>
<feature type="compositionally biased region" description="Polar residues" evidence="1">
    <location>
        <begin position="77"/>
        <end position="106"/>
    </location>
</feature>
<feature type="compositionally biased region" description="Low complexity" evidence="1">
    <location>
        <begin position="1"/>
        <end position="13"/>
    </location>
</feature>
<comment type="caution">
    <text evidence="2">The sequence shown here is derived from an EMBL/GenBank/DDBJ whole genome shotgun (WGS) entry which is preliminary data.</text>
</comment>
<feature type="compositionally biased region" description="Pro residues" evidence="1">
    <location>
        <begin position="23"/>
        <end position="34"/>
    </location>
</feature>
<name>A0A8K0NTJ7_9TREE</name>
<evidence type="ECO:0000313" key="3">
    <source>
        <dbReference type="Proteomes" id="UP000812966"/>
    </source>
</evidence>
<accession>A0A8K0NTJ7</accession>
<dbReference type="Proteomes" id="UP000812966">
    <property type="component" value="Unassembled WGS sequence"/>
</dbReference>
<feature type="region of interest" description="Disordered" evidence="1">
    <location>
        <begin position="1"/>
        <end position="119"/>
    </location>
</feature>
<feature type="compositionally biased region" description="Pro residues" evidence="1">
    <location>
        <begin position="65"/>
        <end position="76"/>
    </location>
</feature>
<reference evidence="2" key="1">
    <citation type="submission" date="2020-04" db="EMBL/GenBank/DDBJ databases">
        <title>Analysis of mating type loci in Filobasidium floriforme.</title>
        <authorList>
            <person name="Nowrousian M."/>
        </authorList>
    </citation>
    <scope>NUCLEOTIDE SEQUENCE</scope>
    <source>
        <strain evidence="2">CBS 6242</strain>
    </source>
</reference>
<organism evidence="2 3">
    <name type="scientific">Filobasidium floriforme</name>
    <dbReference type="NCBI Taxonomy" id="5210"/>
    <lineage>
        <taxon>Eukaryota</taxon>
        <taxon>Fungi</taxon>
        <taxon>Dikarya</taxon>
        <taxon>Basidiomycota</taxon>
        <taxon>Agaricomycotina</taxon>
        <taxon>Tremellomycetes</taxon>
        <taxon>Filobasidiales</taxon>
        <taxon>Filobasidiaceae</taxon>
        <taxon>Filobasidium</taxon>
    </lineage>
</organism>
<dbReference type="EMBL" id="JABELV010000005">
    <property type="protein sequence ID" value="KAG7575270.1"/>
    <property type="molecule type" value="Genomic_DNA"/>
</dbReference>
<protein>
    <submittedName>
        <fullName evidence="2">Uncharacterized protein</fullName>
    </submittedName>
</protein>
<gene>
    <name evidence="2" type="ORF">FFLO_00434</name>
</gene>
<keyword evidence="3" id="KW-1185">Reference proteome</keyword>
<sequence>MNPQHQPQQQPRPAYHVTSAMNPRPPLQNGPLPPLLQQGPAQKRPSIPQANSGPARPQLAQGSAPVPPTLGFPPQPSQNGIPPQYQRSQPESSTGGPSNLKVTQPKPSGGKYSKPLEVRTDPRAVVSKLLYVHGDVETPNTEAVDFVLDMAYDFMVQLMNPGPAPKPSPPHFNSTSQAQTITTSTLRHRLRGPHNRKKLAVLQEAIIKQKLAADKAKKAAVVEKKTKRKVGGEQGEAEVDVEDLAANLDMPGMSGFGGIY</sequence>